<dbReference type="PANTHER" id="PTHR35535:SF1">
    <property type="entry name" value="HEAT SHOCK PROTEIN HSLJ"/>
    <property type="match status" value="1"/>
</dbReference>
<dbReference type="Pfam" id="PF03724">
    <property type="entry name" value="META"/>
    <property type="match status" value="1"/>
</dbReference>
<accession>A0A2X4ULH3</accession>
<dbReference type="Proteomes" id="UP000249005">
    <property type="component" value="Chromosome 1"/>
</dbReference>
<keyword evidence="2" id="KW-0346">Stress response</keyword>
<dbReference type="AlphaFoldDB" id="A0A2X4ULH3"/>
<feature type="domain" description="DUF306" evidence="1">
    <location>
        <begin position="28"/>
        <end position="135"/>
    </location>
</feature>
<dbReference type="PANTHER" id="PTHR35535">
    <property type="entry name" value="HEAT SHOCK PROTEIN HSLJ"/>
    <property type="match status" value="1"/>
</dbReference>
<evidence type="ECO:0000313" key="2">
    <source>
        <dbReference type="EMBL" id="SQI40776.1"/>
    </source>
</evidence>
<dbReference type="PROSITE" id="PS51257">
    <property type="entry name" value="PROKAR_LIPOPROTEIN"/>
    <property type="match status" value="1"/>
</dbReference>
<protein>
    <submittedName>
        <fullName evidence="2">Heat shock protein hslJ</fullName>
    </submittedName>
</protein>
<evidence type="ECO:0000313" key="3">
    <source>
        <dbReference type="Proteomes" id="UP000249005"/>
    </source>
</evidence>
<reference evidence="2 3" key="1">
    <citation type="submission" date="2018-06" db="EMBL/GenBank/DDBJ databases">
        <authorList>
            <consortium name="Pathogen Informatics"/>
            <person name="Doyle S."/>
        </authorList>
    </citation>
    <scope>NUCLEOTIDE SEQUENCE [LARGE SCALE GENOMIC DNA]</scope>
    <source>
        <strain evidence="2 3">NCTC12151</strain>
    </source>
</reference>
<gene>
    <name evidence="2" type="primary">hslJ</name>
    <name evidence="2" type="ORF">NCTC12151_01731</name>
</gene>
<organism evidence="2 3">
    <name type="scientific">Leminorella richardii</name>
    <dbReference type="NCBI Taxonomy" id="158841"/>
    <lineage>
        <taxon>Bacteria</taxon>
        <taxon>Pseudomonadati</taxon>
        <taxon>Pseudomonadota</taxon>
        <taxon>Gammaproteobacteria</taxon>
        <taxon>Enterobacterales</taxon>
        <taxon>Budviciaceae</taxon>
        <taxon>Leminorella</taxon>
    </lineage>
</organism>
<name>A0A2X4ULH3_9GAMM</name>
<dbReference type="KEGG" id="lri:NCTC12151_01731"/>
<dbReference type="EMBL" id="LS483470">
    <property type="protein sequence ID" value="SQI40776.1"/>
    <property type="molecule type" value="Genomic_DNA"/>
</dbReference>
<dbReference type="Gene3D" id="2.40.128.270">
    <property type="match status" value="1"/>
</dbReference>
<dbReference type="RefSeq" id="WP_232054881.1">
    <property type="nucleotide sequence ID" value="NZ_LR698987.1"/>
</dbReference>
<dbReference type="InterPro" id="IPR005184">
    <property type="entry name" value="DUF306_Meta_HslJ"/>
</dbReference>
<keyword evidence="3" id="KW-1185">Reference proteome</keyword>
<proteinExistence type="predicted"/>
<dbReference type="InterPro" id="IPR038670">
    <property type="entry name" value="HslJ-like_sf"/>
</dbReference>
<evidence type="ECO:0000259" key="1">
    <source>
        <dbReference type="Pfam" id="PF03724"/>
    </source>
</evidence>
<dbReference type="InterPro" id="IPR053147">
    <property type="entry name" value="Hsp_HslJ-like"/>
</dbReference>
<dbReference type="NCBIfam" id="NF007766">
    <property type="entry name" value="PRK10449.1"/>
    <property type="match status" value="1"/>
</dbReference>
<sequence length="143" mass="15790">MKTLYPLLFALTVLTGCSTNSPSSVMEKDLMHHRFILTSADGVAIKDTSKQQRPLDIEFGENMHISGAMCNSFMGKGTLKGGVLSAPQLASTRMACLNEQLNKLDKTVADMFNEGVQVNLDGEMLTLSTSSHTLTYRRMDWVR</sequence>